<gene>
    <name evidence="1" type="ORF">NDM98_22720</name>
</gene>
<evidence type="ECO:0000313" key="1">
    <source>
        <dbReference type="EMBL" id="MCM2677945.1"/>
    </source>
</evidence>
<dbReference type="PANTHER" id="PTHR41774">
    <property type="match status" value="1"/>
</dbReference>
<protein>
    <submittedName>
        <fullName evidence="1">Cytochrome C biogenesis protein</fullName>
    </submittedName>
</protein>
<organism evidence="1 2">
    <name type="scientific">Alkalicoccobacillus plakortidis</name>
    <dbReference type="NCBI Taxonomy" id="444060"/>
    <lineage>
        <taxon>Bacteria</taxon>
        <taxon>Bacillati</taxon>
        <taxon>Bacillota</taxon>
        <taxon>Bacilli</taxon>
        <taxon>Bacillales</taxon>
        <taxon>Bacillaceae</taxon>
        <taxon>Alkalicoccobacillus</taxon>
    </lineage>
</organism>
<dbReference type="InterPro" id="IPR015867">
    <property type="entry name" value="N-reg_PII/ATP_PRibTrfase_C"/>
</dbReference>
<dbReference type="RefSeq" id="WP_251611739.1">
    <property type="nucleotide sequence ID" value="NZ_JAMQJY010000007.1"/>
</dbReference>
<dbReference type="EMBL" id="JAMQJY010000007">
    <property type="protein sequence ID" value="MCM2677945.1"/>
    <property type="molecule type" value="Genomic_DNA"/>
</dbReference>
<name>A0ABT0XPW2_9BACI</name>
<comment type="caution">
    <text evidence="1">The sequence shown here is derived from an EMBL/GenBank/DDBJ whole genome shotgun (WGS) entry which is preliminary data.</text>
</comment>
<evidence type="ECO:0000313" key="2">
    <source>
        <dbReference type="Proteomes" id="UP001203665"/>
    </source>
</evidence>
<dbReference type="Gene3D" id="3.30.70.120">
    <property type="match status" value="1"/>
</dbReference>
<reference evidence="1" key="1">
    <citation type="submission" date="2022-06" db="EMBL/GenBank/DDBJ databases">
        <title>Alkalicoccobacillus porphyridii sp. nov., isolated from a marine red alga, Porphyridium purpureum and reclassification of Shouchella plakortidis and Shouchella gibsonii as Alkalicoccobacillus plakortidis comb. nov. and Alkalicoccobacillus gibsonii comb. nov.</title>
        <authorList>
            <person name="Kim K.H."/>
            <person name="Lee J.K."/>
            <person name="Han D.M."/>
            <person name="Baek J.H."/>
            <person name="Jeon C.O."/>
        </authorList>
    </citation>
    <scope>NUCLEOTIDE SEQUENCE</scope>
    <source>
        <strain evidence="1">DSM 19153</strain>
    </source>
</reference>
<sequence>MQIEFVKVEVLLPEIIIEKVRDELNNAGFLRVGYYDHVLSYSHVNGYWRPLDNSIPYKGKKGIVSFGEECKMEFRCKYKDIKRVISIIRSIHPYEEPIINVMPLIN</sequence>
<dbReference type="PANTHER" id="PTHR41774:SF1">
    <property type="entry name" value="NGG1P INTERACTING FACTOR NIF3"/>
    <property type="match status" value="1"/>
</dbReference>
<dbReference type="Proteomes" id="UP001203665">
    <property type="component" value="Unassembled WGS sequence"/>
</dbReference>
<dbReference type="InterPro" id="IPR036069">
    <property type="entry name" value="DUF34/NIF3_sf"/>
</dbReference>
<dbReference type="SUPFAM" id="SSF102705">
    <property type="entry name" value="NIF3 (NGG1p interacting factor 3)-like"/>
    <property type="match status" value="1"/>
</dbReference>
<accession>A0ABT0XPW2</accession>
<proteinExistence type="predicted"/>
<keyword evidence="2" id="KW-1185">Reference proteome</keyword>